<dbReference type="AlphaFoldDB" id="A0A3R7D6V7"/>
<gene>
    <name evidence="1" type="ORF">ATJ93_4659</name>
</gene>
<evidence type="ECO:0000313" key="1">
    <source>
        <dbReference type="EMBL" id="RKD86242.1"/>
    </source>
</evidence>
<organism evidence="1 2">
    <name type="scientific">Halopiger aswanensis</name>
    <dbReference type="NCBI Taxonomy" id="148449"/>
    <lineage>
        <taxon>Archaea</taxon>
        <taxon>Methanobacteriati</taxon>
        <taxon>Methanobacteriota</taxon>
        <taxon>Stenosarchaea group</taxon>
        <taxon>Halobacteria</taxon>
        <taxon>Halobacteriales</taxon>
        <taxon>Natrialbaceae</taxon>
        <taxon>Halopiger</taxon>
    </lineage>
</organism>
<accession>A0A3R7D6V7</accession>
<proteinExistence type="predicted"/>
<dbReference type="Proteomes" id="UP000283805">
    <property type="component" value="Unassembled WGS sequence"/>
</dbReference>
<name>A0A3R7D6V7_9EURY</name>
<dbReference type="EMBL" id="RAPO01000010">
    <property type="protein sequence ID" value="RKD86242.1"/>
    <property type="molecule type" value="Genomic_DNA"/>
</dbReference>
<protein>
    <submittedName>
        <fullName evidence="1">Uncharacterized protein</fullName>
    </submittedName>
</protein>
<sequence length="165" mass="18614">MSPPTAGDDGEIPWAYVAPATVQEEEPQISVPDEIVEAGIVTPGESAVWSYEDTTGVLIVSNQELEMDAYVRIGEMTVQQHQNVVRFPAPIQVNPQLVRDQILQQHVHDDAIVEPGERYHFVYRMDGMASGETRSCYLFTDQQVIEHLPDPTDWSKTFAEVPHFY</sequence>
<evidence type="ECO:0000313" key="2">
    <source>
        <dbReference type="Proteomes" id="UP000283805"/>
    </source>
</evidence>
<keyword evidence="2" id="KW-1185">Reference proteome</keyword>
<comment type="caution">
    <text evidence="1">The sequence shown here is derived from an EMBL/GenBank/DDBJ whole genome shotgun (WGS) entry which is preliminary data.</text>
</comment>
<dbReference type="RefSeq" id="WP_120246931.1">
    <property type="nucleotide sequence ID" value="NZ_RAPO01000010.1"/>
</dbReference>
<reference evidence="1 2" key="1">
    <citation type="submission" date="2018-09" db="EMBL/GenBank/DDBJ databases">
        <title>Genomic Encyclopedia of Archaeal and Bacterial Type Strains, Phase II (KMG-II): from individual species to whole genera.</title>
        <authorList>
            <person name="Goeker M."/>
        </authorList>
    </citation>
    <scope>NUCLEOTIDE SEQUENCE [LARGE SCALE GENOMIC DNA]</scope>
    <source>
        <strain evidence="1 2">DSM 13151</strain>
    </source>
</reference>